<dbReference type="AlphaFoldDB" id="A0A0G8C689"/>
<evidence type="ECO:0000313" key="1">
    <source>
        <dbReference type="EMBL" id="KKZ95378.1"/>
    </source>
</evidence>
<dbReference type="Proteomes" id="UP000035350">
    <property type="component" value="Unassembled WGS sequence"/>
</dbReference>
<reference evidence="1 2" key="1">
    <citation type="journal article" date="2015" name="Genome Announc.">
        <title>Next-Generation Whole-Genome Sequencing of Eight Strains of Bacillus cereus, Isolated from Food.</title>
        <authorList>
            <person name="Krawczyk A.O."/>
            <person name="de Jong A."/>
            <person name="Eijlander R.T."/>
            <person name="Berendsen E.M."/>
            <person name="Holsappel S."/>
            <person name="Wells-Bennik M.H."/>
            <person name="Kuipers O.P."/>
        </authorList>
    </citation>
    <scope>NUCLEOTIDE SEQUENCE [LARGE SCALE GENOMIC DNA]</scope>
    <source>
        <strain evidence="1 2">B4147</strain>
    </source>
</reference>
<sequence>MFAILNSGQLIRKRSSKQKLTAWQVLQKVIGERLPCHL</sequence>
<proteinExistence type="predicted"/>
<evidence type="ECO:0000313" key="2">
    <source>
        <dbReference type="Proteomes" id="UP000035350"/>
    </source>
</evidence>
<dbReference type="PATRIC" id="fig|1396.433.peg.2121"/>
<protein>
    <submittedName>
        <fullName evidence="1">Uncharacterized protein</fullName>
    </submittedName>
</protein>
<name>A0A0G8C689_9BACI</name>
<comment type="caution">
    <text evidence="1">The sequence shown here is derived from an EMBL/GenBank/DDBJ whole genome shotgun (WGS) entry which is preliminary data.</text>
</comment>
<accession>A0A0G8C689</accession>
<gene>
    <name evidence="1" type="ORF">B4147_3250</name>
</gene>
<organism evidence="1 2">
    <name type="scientific">Bacillus wiedmannii</name>
    <dbReference type="NCBI Taxonomy" id="1890302"/>
    <lineage>
        <taxon>Bacteria</taxon>
        <taxon>Bacillati</taxon>
        <taxon>Bacillota</taxon>
        <taxon>Bacilli</taxon>
        <taxon>Bacillales</taxon>
        <taxon>Bacillaceae</taxon>
        <taxon>Bacillus</taxon>
        <taxon>Bacillus cereus group</taxon>
    </lineage>
</organism>
<reference evidence="2" key="2">
    <citation type="submission" date="2015-04" db="EMBL/GenBank/DDBJ databases">
        <title>Draft Genome Sequences of Eight Spore-Forming Food Isolates of Bacillus cereus Genome sequencing.</title>
        <authorList>
            <person name="Krawcyk A.O."/>
            <person name="de Jong A."/>
            <person name="Eijlander R.T."/>
            <person name="Berendsen E.M."/>
            <person name="Holsappel S."/>
            <person name="Wells-Bennik M."/>
            <person name="Kuipers O.P."/>
        </authorList>
    </citation>
    <scope>NUCLEOTIDE SEQUENCE [LARGE SCALE GENOMIC DNA]</scope>
    <source>
        <strain evidence="2">B4147</strain>
    </source>
</reference>
<dbReference type="EMBL" id="LCYN01000019">
    <property type="protein sequence ID" value="KKZ95378.1"/>
    <property type="molecule type" value="Genomic_DNA"/>
</dbReference>